<dbReference type="PANTHER" id="PTHR31413">
    <property type="entry name" value="AFP HOMOLOG 2"/>
    <property type="match status" value="1"/>
</dbReference>
<sequence length="347" mass="38996">MATPKGKTSTYRSDEQEIDLNLTIGGLYNTENPNEISVPQPFSQIIESVANNLAFQRAIEIIRFEMNNNAKDMPEINEKRKTTSPTCVPESNRESAIKFNEEKGKSIHLPESNGEKPSKKVKNSDEVLDKGKSIELPESNGEKPLKKVKNSDEVLDKISNGEKVLKKIKNSHDEVLDKESNGEKVLKKIKNSDEVLDKGKSIVLQESYGEKALKKVKNSNEVLDKGKSIVLQERYGEKALKKVKNSDEVLDKESNGEKPLKKVKNSDNIVNLMNVGELKDYALCDNFWCIINRKLTEAILYNGGQEKQISILCICHERFFTAAEFVKHGGGKEVDNPMKFIKVVDDA</sequence>
<dbReference type="InterPro" id="IPR032308">
    <property type="entry name" value="TDBD"/>
</dbReference>
<feature type="compositionally biased region" description="Basic and acidic residues" evidence="5">
    <location>
        <begin position="113"/>
        <end position="147"/>
    </location>
</feature>
<gene>
    <name evidence="7" type="ORF">RDI58_004141</name>
</gene>
<keyword evidence="3 4" id="KW-0539">Nucleus</keyword>
<protein>
    <recommendedName>
        <fullName evidence="4">Ninja-family protein</fullName>
    </recommendedName>
    <alternativeName>
        <fullName evidence="4">ABI-binding protein</fullName>
    </alternativeName>
</protein>
<dbReference type="PANTHER" id="PTHR31413:SF43">
    <property type="entry name" value="NINJA-FAMILY PROTEIN"/>
    <property type="match status" value="1"/>
</dbReference>
<comment type="subcellular location">
    <subcellularLocation>
        <location evidence="1 4">Nucleus</location>
    </subcellularLocation>
</comment>
<feature type="domain" description="Tify" evidence="6">
    <location>
        <begin position="306"/>
        <end position="341"/>
    </location>
</feature>
<name>A0AAN8TYC2_SOLBU</name>
<comment type="caution">
    <text evidence="7">The sequence shown here is derived from an EMBL/GenBank/DDBJ whole genome shotgun (WGS) entry which is preliminary data.</text>
</comment>
<dbReference type="GO" id="GO:0005634">
    <property type="term" value="C:nucleus"/>
    <property type="evidence" value="ECO:0007669"/>
    <property type="project" value="UniProtKB-SubCell"/>
</dbReference>
<evidence type="ECO:0000256" key="4">
    <source>
        <dbReference type="RuleBase" id="RU369029"/>
    </source>
</evidence>
<comment type="function">
    <text evidence="4">Acts as a negative regulator of abscisic acid (ABA) response.</text>
</comment>
<evidence type="ECO:0000259" key="6">
    <source>
        <dbReference type="Pfam" id="PF16135"/>
    </source>
</evidence>
<evidence type="ECO:0000313" key="8">
    <source>
        <dbReference type="Proteomes" id="UP001371456"/>
    </source>
</evidence>
<evidence type="ECO:0000256" key="2">
    <source>
        <dbReference type="ARBA" id="ARBA00006081"/>
    </source>
</evidence>
<evidence type="ECO:0000256" key="1">
    <source>
        <dbReference type="ARBA" id="ARBA00004123"/>
    </source>
</evidence>
<accession>A0AAN8TYC2</accession>
<dbReference type="GO" id="GO:0007165">
    <property type="term" value="P:signal transduction"/>
    <property type="evidence" value="ECO:0007669"/>
    <property type="project" value="InterPro"/>
</dbReference>
<reference evidence="7 8" key="1">
    <citation type="submission" date="2024-02" db="EMBL/GenBank/DDBJ databases">
        <title>de novo genome assembly of Solanum bulbocastanum strain 11H21.</title>
        <authorList>
            <person name="Hosaka A.J."/>
        </authorList>
    </citation>
    <scope>NUCLEOTIDE SEQUENCE [LARGE SCALE GENOMIC DNA]</scope>
    <source>
        <tissue evidence="7">Young leaves</tissue>
    </source>
</reference>
<evidence type="ECO:0000256" key="3">
    <source>
        <dbReference type="ARBA" id="ARBA00023242"/>
    </source>
</evidence>
<dbReference type="GO" id="GO:0045892">
    <property type="term" value="P:negative regulation of DNA-templated transcription"/>
    <property type="evidence" value="ECO:0007669"/>
    <property type="project" value="TreeGrafter"/>
</dbReference>
<evidence type="ECO:0000313" key="7">
    <source>
        <dbReference type="EMBL" id="KAK6796440.1"/>
    </source>
</evidence>
<dbReference type="Proteomes" id="UP001371456">
    <property type="component" value="Unassembled WGS sequence"/>
</dbReference>
<organism evidence="7 8">
    <name type="scientific">Solanum bulbocastanum</name>
    <name type="common">Wild potato</name>
    <dbReference type="NCBI Taxonomy" id="147425"/>
    <lineage>
        <taxon>Eukaryota</taxon>
        <taxon>Viridiplantae</taxon>
        <taxon>Streptophyta</taxon>
        <taxon>Embryophyta</taxon>
        <taxon>Tracheophyta</taxon>
        <taxon>Spermatophyta</taxon>
        <taxon>Magnoliopsida</taxon>
        <taxon>eudicotyledons</taxon>
        <taxon>Gunneridae</taxon>
        <taxon>Pentapetalae</taxon>
        <taxon>asterids</taxon>
        <taxon>lamiids</taxon>
        <taxon>Solanales</taxon>
        <taxon>Solanaceae</taxon>
        <taxon>Solanoideae</taxon>
        <taxon>Solaneae</taxon>
        <taxon>Solanum</taxon>
    </lineage>
</organism>
<evidence type="ECO:0000256" key="5">
    <source>
        <dbReference type="SAM" id="MobiDB-lite"/>
    </source>
</evidence>
<dbReference type="AlphaFoldDB" id="A0AAN8TYC2"/>
<proteinExistence type="inferred from homology"/>
<dbReference type="EMBL" id="JBANQN010000002">
    <property type="protein sequence ID" value="KAK6796440.1"/>
    <property type="molecule type" value="Genomic_DNA"/>
</dbReference>
<dbReference type="Pfam" id="PF16135">
    <property type="entry name" value="TDBD"/>
    <property type="match status" value="1"/>
</dbReference>
<comment type="similarity">
    <text evidence="2 4">Belongs to the Ninja family.</text>
</comment>
<dbReference type="InterPro" id="IPR031307">
    <property type="entry name" value="Ninja_fam"/>
</dbReference>
<keyword evidence="8" id="KW-1185">Reference proteome</keyword>
<feature type="region of interest" description="Disordered" evidence="5">
    <location>
        <begin position="98"/>
        <end position="147"/>
    </location>
</feature>